<feature type="domain" description="Cryptochrome/DNA photolyase FAD-binding" evidence="5">
    <location>
        <begin position="100"/>
        <end position="225"/>
    </location>
</feature>
<dbReference type="GO" id="GO:0043153">
    <property type="term" value="P:entrainment of circadian clock by photoperiod"/>
    <property type="evidence" value="ECO:0007669"/>
    <property type="project" value="TreeGrafter"/>
</dbReference>
<evidence type="ECO:0000259" key="5">
    <source>
        <dbReference type="Pfam" id="PF03441"/>
    </source>
</evidence>
<evidence type="ECO:0000313" key="7">
    <source>
        <dbReference type="Proteomes" id="UP000185984"/>
    </source>
</evidence>
<dbReference type="EMBL" id="MRCC01000003">
    <property type="protein sequence ID" value="OKH28341.1"/>
    <property type="molecule type" value="Genomic_DNA"/>
</dbReference>
<name>A0A1U7HXI3_9CHRO</name>
<dbReference type="AlphaFoldDB" id="A0A1U7HXI3"/>
<evidence type="ECO:0000256" key="2">
    <source>
        <dbReference type="ARBA" id="ARBA00022827"/>
    </source>
</evidence>
<comment type="cofactor">
    <cofactor evidence="3">
        <name>FAD</name>
        <dbReference type="ChEBI" id="CHEBI:57692"/>
    </cofactor>
    <text evidence="3">Binds 1 FAD per subunit.</text>
</comment>
<evidence type="ECO:0000256" key="4">
    <source>
        <dbReference type="SAM" id="MobiDB-lite"/>
    </source>
</evidence>
<keyword evidence="2 3" id="KW-0274">FAD</keyword>
<dbReference type="InterPro" id="IPR036134">
    <property type="entry name" value="Crypto/Photolyase_FAD-like_sf"/>
</dbReference>
<keyword evidence="6" id="KW-0456">Lyase</keyword>
<dbReference type="Gene3D" id="1.25.40.80">
    <property type="match status" value="1"/>
</dbReference>
<organism evidence="6 7">
    <name type="scientific">Chroogloeocystis siderophila 5.2 s.c.1</name>
    <dbReference type="NCBI Taxonomy" id="247279"/>
    <lineage>
        <taxon>Bacteria</taxon>
        <taxon>Bacillati</taxon>
        <taxon>Cyanobacteriota</taxon>
        <taxon>Cyanophyceae</taxon>
        <taxon>Oscillatoriophycideae</taxon>
        <taxon>Chroococcales</taxon>
        <taxon>Chroococcaceae</taxon>
        <taxon>Chroogloeocystis</taxon>
    </lineage>
</organism>
<dbReference type="OrthoDB" id="9772484at2"/>
<dbReference type="Pfam" id="PF03441">
    <property type="entry name" value="FAD_binding_7"/>
    <property type="match status" value="1"/>
</dbReference>
<sequence>MSKNMQREFASRDELVAYLREQFPEAARDNHISQIVGGRKAAEAALEKVDAAQYAKSRNFLTGAVTRLSPYIRYGVLSLAEIRDYVLQKVKHQDEATKLINELGWRDYWQRLYVKLGNGIWEDQEPYKTGYKVEEYQQKLPEDIAHGTSKHVCIDSFSRDLREIGYLHNHMRMWLAAYIVHWRRVRWQTGAKWFLEHLLDGDPASNNMSWQWVASTFSHKPYYFNRENLERYTEGVYCRQCPLYGSCDFEGSYKELEQRLFPKGEFSNNRGSQSWQRGKKGRGEGKSD</sequence>
<evidence type="ECO:0000256" key="3">
    <source>
        <dbReference type="PIRSR" id="PIRSR602081-1"/>
    </source>
</evidence>
<dbReference type="Proteomes" id="UP000185984">
    <property type="component" value="Unassembled WGS sequence"/>
</dbReference>
<dbReference type="InterPro" id="IPR005101">
    <property type="entry name" value="Cryptochr/Photolyase_FAD-bd"/>
</dbReference>
<dbReference type="GO" id="GO:0003904">
    <property type="term" value="F:deoxyribodipyrimidine photo-lyase activity"/>
    <property type="evidence" value="ECO:0007669"/>
    <property type="project" value="TreeGrafter"/>
</dbReference>
<dbReference type="InterPro" id="IPR002081">
    <property type="entry name" value="Cryptochrome/DNA_photolyase_1"/>
</dbReference>
<dbReference type="GO" id="GO:0005737">
    <property type="term" value="C:cytoplasm"/>
    <property type="evidence" value="ECO:0007669"/>
    <property type="project" value="TreeGrafter"/>
</dbReference>
<feature type="binding site" evidence="3">
    <location>
        <position position="54"/>
    </location>
    <ligand>
        <name>FAD</name>
        <dbReference type="ChEBI" id="CHEBI:57692"/>
    </ligand>
</feature>
<keyword evidence="1 3" id="KW-0285">Flavoprotein</keyword>
<accession>A0A1U7HXI3</accession>
<feature type="region of interest" description="Disordered" evidence="4">
    <location>
        <begin position="264"/>
        <end position="288"/>
    </location>
</feature>
<dbReference type="GO" id="GO:0003677">
    <property type="term" value="F:DNA binding"/>
    <property type="evidence" value="ECO:0007669"/>
    <property type="project" value="TreeGrafter"/>
</dbReference>
<gene>
    <name evidence="6" type="ORF">NIES1031_03600</name>
</gene>
<comment type="caution">
    <text evidence="6">The sequence shown here is derived from an EMBL/GenBank/DDBJ whole genome shotgun (WGS) entry which is preliminary data.</text>
</comment>
<dbReference type="SUPFAM" id="SSF48173">
    <property type="entry name" value="Cryptochrome/photolyase FAD-binding domain"/>
    <property type="match status" value="1"/>
</dbReference>
<dbReference type="Gene3D" id="1.10.579.10">
    <property type="entry name" value="DNA Cyclobutane Dipyrimidine Photolyase, subunit A, domain 3"/>
    <property type="match status" value="1"/>
</dbReference>
<evidence type="ECO:0000313" key="6">
    <source>
        <dbReference type="EMBL" id="OKH28341.1"/>
    </source>
</evidence>
<keyword evidence="7" id="KW-1185">Reference proteome</keyword>
<dbReference type="GO" id="GO:0071949">
    <property type="term" value="F:FAD binding"/>
    <property type="evidence" value="ECO:0007669"/>
    <property type="project" value="TreeGrafter"/>
</dbReference>
<dbReference type="PANTHER" id="PTHR11455:SF18">
    <property type="entry name" value="SI:CH1073-390K14.1"/>
    <property type="match status" value="1"/>
</dbReference>
<reference evidence="6 7" key="1">
    <citation type="submission" date="2016-11" db="EMBL/GenBank/DDBJ databases">
        <title>Draft Genome Sequences of Nine Cyanobacterial Strains from Diverse Habitats.</title>
        <authorList>
            <person name="Zhu T."/>
            <person name="Hou S."/>
            <person name="Lu X."/>
            <person name="Hess W.R."/>
        </authorList>
    </citation>
    <scope>NUCLEOTIDE SEQUENCE [LARGE SCALE GENOMIC DNA]</scope>
    <source>
        <strain evidence="6 7">5.2 s.c.1</strain>
    </source>
</reference>
<feature type="binding site" evidence="3">
    <location>
        <begin position="200"/>
        <end position="202"/>
    </location>
    <ligand>
        <name>FAD</name>
        <dbReference type="ChEBI" id="CHEBI:57692"/>
    </ligand>
</feature>
<evidence type="ECO:0000256" key="1">
    <source>
        <dbReference type="ARBA" id="ARBA00022630"/>
    </source>
</evidence>
<dbReference type="PANTHER" id="PTHR11455">
    <property type="entry name" value="CRYPTOCHROME"/>
    <property type="match status" value="1"/>
</dbReference>
<protein>
    <submittedName>
        <fullName evidence="6">Deoxyribodipyrimidine photolyase</fullName>
    </submittedName>
</protein>
<dbReference type="GO" id="GO:0032922">
    <property type="term" value="P:circadian regulation of gene expression"/>
    <property type="evidence" value="ECO:0007669"/>
    <property type="project" value="TreeGrafter"/>
</dbReference>
<feature type="compositionally biased region" description="Polar residues" evidence="4">
    <location>
        <begin position="266"/>
        <end position="276"/>
    </location>
</feature>
<proteinExistence type="predicted"/>